<feature type="transmembrane region" description="Helical" evidence="1">
    <location>
        <begin position="200"/>
        <end position="219"/>
    </location>
</feature>
<dbReference type="EMBL" id="WGGT01000008">
    <property type="protein sequence ID" value="MVQ45710.1"/>
    <property type="molecule type" value="Genomic_DNA"/>
</dbReference>
<dbReference type="Proteomes" id="UP000479531">
    <property type="component" value="Unassembled WGS sequence"/>
</dbReference>
<name>A0A3R6GQR5_9FIRM</name>
<dbReference type="EMBL" id="WNAJ01000011">
    <property type="protein sequence ID" value="MTR85445.1"/>
    <property type="molecule type" value="Genomic_DNA"/>
</dbReference>
<sequence>MIISVIFVLLFLAFLMGIILVPKIDGKINMIKVAVMGIMAIFCYQSFWAFMFQLVGIPVNLKSTCISMAAAVLLLWGMIIKKKKMQRIFVRITDIAVLAVLAGIVIAVSLHMFTPYLRLSYINSDPANHFNDAMVIVKQGVLGKHIYFSAFVNAMFIEIFSPILIVSKYYKAFIFADIFMHVLEVWMCYVLMLTVSEKKIVRIFAPVFALGYFWGYPAYSYMTGGFVYWSIGVMILMLLVYALLLLERYPKNYKCNVILLLFALYANTCCNALFIPLNSAAVILALFVLAIRQKKINKKMIAGFLVVVVIAAAAVFVLFMDKWGGSFDKMITYVSKAGGMYHSVYADLIYFIPAAFIVLFYLLKKKKYPAAIPVMALFMVVCTCVMYGFLINHMMSFYYYFKIYYNLWLFGWLLCVMAADILADEKQLAGFYAYVGFIGILALFTFTNYDMNMWEFDPGYNEASVPKHFLAIYWNNLDTSQKDYGEYTILPDLMEVMSYAAEELDDDKIPALVADDRTFYWFDGMRAQNTRKYKPYNRELMDILVKMDKNGITKIFVDKEDKIYQQYENYFSLCKAVYENERAAILTFPGESWCKILPYVNGYDEGKLELYKYVKKHLKNERVPLMAAKESCLDFIIYRQKTKQKSTDCYTWNFNPKENLDNLNQLGIKYITVLYGDSYYQENQYYLDGQETVFENESGKIIKCAGDSFSTEYK</sequence>
<evidence type="ECO:0000313" key="8">
    <source>
        <dbReference type="Proteomes" id="UP000478483"/>
    </source>
</evidence>
<evidence type="ECO:0000256" key="1">
    <source>
        <dbReference type="SAM" id="Phobius"/>
    </source>
</evidence>
<dbReference type="Proteomes" id="UP000283513">
    <property type="component" value="Unassembled WGS sequence"/>
</dbReference>
<feature type="transmembrane region" description="Helical" evidence="1">
    <location>
        <begin position="258"/>
        <end position="289"/>
    </location>
</feature>
<feature type="transmembrane region" description="Helical" evidence="1">
    <location>
        <begin position="301"/>
        <end position="320"/>
    </location>
</feature>
<feature type="transmembrane region" description="Helical" evidence="1">
    <location>
        <begin position="33"/>
        <end position="55"/>
    </location>
</feature>
<gene>
    <name evidence="5" type="ORF">DW856_13385</name>
    <name evidence="4" type="ORF">DW927_07985</name>
    <name evidence="3" type="ORF">GCK47_08335</name>
    <name evidence="2" type="ORF">GMD50_10305</name>
</gene>
<reference evidence="6 7" key="1">
    <citation type="submission" date="2018-08" db="EMBL/GenBank/DDBJ databases">
        <title>A genome reference for cultivated species of the human gut microbiota.</title>
        <authorList>
            <person name="Zou Y."/>
            <person name="Xue W."/>
            <person name="Luo G."/>
        </authorList>
    </citation>
    <scope>NUCLEOTIDE SEQUENCE [LARGE SCALE GENOMIC DNA]</scope>
    <source>
        <strain evidence="5 6">AM37-1AC</strain>
        <strain evidence="4 7">AM43-11</strain>
    </source>
</reference>
<feature type="transmembrane region" description="Helical" evidence="1">
    <location>
        <begin position="92"/>
        <end position="113"/>
    </location>
</feature>
<accession>A0A3R6GQR5</accession>
<feature type="transmembrane region" description="Helical" evidence="1">
    <location>
        <begin position="146"/>
        <end position="166"/>
    </location>
</feature>
<dbReference type="Proteomes" id="UP000478483">
    <property type="component" value="Unassembled WGS sequence"/>
</dbReference>
<evidence type="ECO:0000313" key="3">
    <source>
        <dbReference type="EMBL" id="MVQ45710.1"/>
    </source>
</evidence>
<evidence type="ECO:0000313" key="2">
    <source>
        <dbReference type="EMBL" id="MTR85445.1"/>
    </source>
</evidence>
<feature type="transmembrane region" description="Helical" evidence="1">
    <location>
        <begin position="430"/>
        <end position="449"/>
    </location>
</feature>
<evidence type="ECO:0000313" key="4">
    <source>
        <dbReference type="EMBL" id="RHA67655.1"/>
    </source>
</evidence>
<dbReference type="EMBL" id="QSHO01000012">
    <property type="protein sequence ID" value="RHC15707.1"/>
    <property type="molecule type" value="Genomic_DNA"/>
</dbReference>
<dbReference type="Proteomes" id="UP000284465">
    <property type="component" value="Unassembled WGS sequence"/>
</dbReference>
<dbReference type="GeneID" id="61432052"/>
<evidence type="ECO:0000313" key="9">
    <source>
        <dbReference type="Proteomes" id="UP000479531"/>
    </source>
</evidence>
<dbReference type="EMBL" id="QSFP01000007">
    <property type="protein sequence ID" value="RHA67655.1"/>
    <property type="molecule type" value="Genomic_DNA"/>
</dbReference>
<evidence type="ECO:0000313" key="6">
    <source>
        <dbReference type="Proteomes" id="UP000283513"/>
    </source>
</evidence>
<reference evidence="2 8" key="2">
    <citation type="journal article" date="2019" name="Nat. Med.">
        <title>A library of human gut bacterial isolates paired with longitudinal multiomics data enables mechanistic microbiome research.</title>
        <authorList>
            <person name="Poyet M."/>
            <person name="Groussin M."/>
            <person name="Gibbons S.M."/>
            <person name="Avila-Pacheco J."/>
            <person name="Jiang X."/>
            <person name="Kearney S.M."/>
            <person name="Perrotta A.R."/>
            <person name="Berdy B."/>
            <person name="Zhao S."/>
            <person name="Lieberman T.D."/>
            <person name="Swanson P.K."/>
            <person name="Smith M."/>
            <person name="Roesemann S."/>
            <person name="Alexander J.E."/>
            <person name="Rich S.A."/>
            <person name="Livny J."/>
            <person name="Vlamakis H."/>
            <person name="Clish C."/>
            <person name="Bullock K."/>
            <person name="Deik A."/>
            <person name="Scott J."/>
            <person name="Pierce K.A."/>
            <person name="Xavier R.J."/>
            <person name="Alm E.J."/>
        </authorList>
    </citation>
    <scope>NUCLEOTIDE SEQUENCE [LARGE SCALE GENOMIC DNA]</scope>
    <source>
        <strain evidence="2 8">BIOML-A1</strain>
    </source>
</reference>
<keyword evidence="1" id="KW-1133">Transmembrane helix</keyword>
<reference evidence="3 9" key="3">
    <citation type="submission" date="2019-10" db="EMBL/GenBank/DDBJ databases">
        <title>Roseburia spp. ameliorate alcoholic fatty liver via restoration of gut barrier function.</title>
        <authorList>
            <person name="Seo B."/>
            <person name="Ko G."/>
        </authorList>
    </citation>
    <scope>NUCLEOTIDE SEQUENCE [LARGE SCALE GENOMIC DNA]</scope>
    <source>
        <strain evidence="3 9">SNUG30017</strain>
    </source>
</reference>
<keyword evidence="1" id="KW-0812">Transmembrane</keyword>
<feature type="transmembrane region" description="Helical" evidence="1">
    <location>
        <begin position="340"/>
        <end position="363"/>
    </location>
</feature>
<feature type="transmembrane region" description="Helical" evidence="1">
    <location>
        <begin position="403"/>
        <end position="423"/>
    </location>
</feature>
<feature type="transmembrane region" description="Helical" evidence="1">
    <location>
        <begin position="370"/>
        <end position="391"/>
    </location>
</feature>
<comment type="caution">
    <text evidence="4">The sequence shown here is derived from an EMBL/GenBank/DDBJ whole genome shotgun (WGS) entry which is preliminary data.</text>
</comment>
<evidence type="ECO:0000313" key="7">
    <source>
        <dbReference type="Proteomes" id="UP000284465"/>
    </source>
</evidence>
<feature type="transmembrane region" description="Helical" evidence="1">
    <location>
        <begin position="173"/>
        <end position="194"/>
    </location>
</feature>
<protein>
    <submittedName>
        <fullName evidence="4">Uncharacterized protein</fullName>
    </submittedName>
</protein>
<feature type="transmembrane region" description="Helical" evidence="1">
    <location>
        <begin position="6"/>
        <end position="21"/>
    </location>
</feature>
<dbReference type="AlphaFoldDB" id="A0A3R6GQR5"/>
<feature type="transmembrane region" description="Helical" evidence="1">
    <location>
        <begin position="226"/>
        <end position="246"/>
    </location>
</feature>
<evidence type="ECO:0000313" key="5">
    <source>
        <dbReference type="EMBL" id="RHC15707.1"/>
    </source>
</evidence>
<dbReference type="RefSeq" id="WP_006856674.1">
    <property type="nucleotide sequence ID" value="NZ_CP097279.1"/>
</dbReference>
<organism evidence="4 7">
    <name type="scientific">Roseburia intestinalis</name>
    <dbReference type="NCBI Taxonomy" id="166486"/>
    <lineage>
        <taxon>Bacteria</taxon>
        <taxon>Bacillati</taxon>
        <taxon>Bacillota</taxon>
        <taxon>Clostridia</taxon>
        <taxon>Lachnospirales</taxon>
        <taxon>Lachnospiraceae</taxon>
        <taxon>Roseburia</taxon>
    </lineage>
</organism>
<proteinExistence type="predicted"/>
<keyword evidence="1" id="KW-0472">Membrane</keyword>
<feature type="transmembrane region" description="Helical" evidence="1">
    <location>
        <begin position="61"/>
        <end position="80"/>
    </location>
</feature>